<dbReference type="InterPro" id="IPR025324">
    <property type="entry name" value="DUF4230"/>
</dbReference>
<organism evidence="1 2">
    <name type="scientific">Actinocatenispora rupis</name>
    <dbReference type="NCBI Taxonomy" id="519421"/>
    <lineage>
        <taxon>Bacteria</taxon>
        <taxon>Bacillati</taxon>
        <taxon>Actinomycetota</taxon>
        <taxon>Actinomycetes</taxon>
        <taxon>Micromonosporales</taxon>
        <taxon>Micromonosporaceae</taxon>
        <taxon>Actinocatenispora</taxon>
    </lineage>
</organism>
<dbReference type="EMBL" id="BOMB01000026">
    <property type="protein sequence ID" value="GID13806.1"/>
    <property type="molecule type" value="Genomic_DNA"/>
</dbReference>
<accession>A0A8J3NC86</accession>
<dbReference type="Proteomes" id="UP000612808">
    <property type="component" value="Unassembled WGS sequence"/>
</dbReference>
<keyword evidence="2" id="KW-1185">Reference proteome</keyword>
<dbReference type="RefSeq" id="WP_203661149.1">
    <property type="nucleotide sequence ID" value="NZ_BAAAZM010000020.1"/>
</dbReference>
<reference evidence="1" key="1">
    <citation type="submission" date="2021-01" db="EMBL/GenBank/DDBJ databases">
        <title>Whole genome shotgun sequence of Actinocatenispora rupis NBRC 107355.</title>
        <authorList>
            <person name="Komaki H."/>
            <person name="Tamura T."/>
        </authorList>
    </citation>
    <scope>NUCLEOTIDE SEQUENCE</scope>
    <source>
        <strain evidence="1">NBRC 107355</strain>
    </source>
</reference>
<proteinExistence type="predicted"/>
<dbReference type="Pfam" id="PF14014">
    <property type="entry name" value="DUF4230"/>
    <property type="match status" value="1"/>
</dbReference>
<evidence type="ECO:0000313" key="2">
    <source>
        <dbReference type="Proteomes" id="UP000612808"/>
    </source>
</evidence>
<name>A0A8J3NC86_9ACTN</name>
<evidence type="ECO:0000313" key="1">
    <source>
        <dbReference type="EMBL" id="GID13806.1"/>
    </source>
</evidence>
<dbReference type="AlphaFoldDB" id="A0A8J3NC86"/>
<evidence type="ECO:0008006" key="3">
    <source>
        <dbReference type="Google" id="ProtNLM"/>
    </source>
</evidence>
<comment type="caution">
    <text evidence="1">The sequence shown here is derived from an EMBL/GenBank/DDBJ whole genome shotgun (WGS) entry which is preliminary data.</text>
</comment>
<gene>
    <name evidence="1" type="ORF">Aru02nite_46950</name>
</gene>
<protein>
    <recommendedName>
        <fullName evidence="3">DUF4230 domain-containing protein</fullName>
    </recommendedName>
</protein>
<sequence length="215" mass="23488">MADTSRRARRWPLVVAAALVLVLAAALVRSLHVVDWPPNPFAERTTDRSGPVLLQSIQDLSRYEGAAGSFQVIVDLAHEARFLSPVVKGDRTLFVAVGTVDAYVDFGGVGAKAVTTNKARTTATITLPHARLERANLDQKHSHVVAEQRGLLDRVQSFLGDDPDRQHQLYTLAQQKIGDAAKSSKLAAQCERNTRVMLTGMLRSLGYTSVTVRYA</sequence>